<keyword evidence="5" id="KW-0997">Cell inner membrane</keyword>
<evidence type="ECO:0000256" key="3">
    <source>
        <dbReference type="ARBA" id="ARBA00022448"/>
    </source>
</evidence>
<keyword evidence="3" id="KW-0813">Transport</keyword>
<evidence type="ECO:0000256" key="1">
    <source>
        <dbReference type="ARBA" id="ARBA00004377"/>
    </source>
</evidence>
<reference evidence="11 12" key="1">
    <citation type="submission" date="2016-10" db="EMBL/GenBank/DDBJ databases">
        <authorList>
            <person name="de Groot N.N."/>
        </authorList>
    </citation>
    <scope>NUCLEOTIDE SEQUENCE [LARGE SCALE GENOMIC DNA]</scope>
    <source>
        <strain evidence="11 12">DSM 19706</strain>
    </source>
</reference>
<dbReference type="EMBL" id="FOHK01000007">
    <property type="protein sequence ID" value="SET39951.1"/>
    <property type="molecule type" value="Genomic_DNA"/>
</dbReference>
<dbReference type="GO" id="GO:0015627">
    <property type="term" value="C:type II protein secretion system complex"/>
    <property type="evidence" value="ECO:0007669"/>
    <property type="project" value="InterPro"/>
</dbReference>
<dbReference type="GO" id="GO:0005886">
    <property type="term" value="C:plasma membrane"/>
    <property type="evidence" value="ECO:0007669"/>
    <property type="project" value="UniProtKB-SubCell"/>
</dbReference>
<keyword evidence="6 10" id="KW-0812">Transmembrane</keyword>
<dbReference type="PIRSF" id="PIRSF006291">
    <property type="entry name" value="GspM"/>
    <property type="match status" value="1"/>
</dbReference>
<comment type="subcellular location">
    <subcellularLocation>
        <location evidence="1">Cell inner membrane</location>
        <topology evidence="1">Single-pass membrane protein</topology>
    </subcellularLocation>
</comment>
<dbReference type="AlphaFoldDB" id="A0A1I0E4Z1"/>
<evidence type="ECO:0000256" key="4">
    <source>
        <dbReference type="ARBA" id="ARBA00022475"/>
    </source>
</evidence>
<dbReference type="GO" id="GO:0015628">
    <property type="term" value="P:protein secretion by the type II secretion system"/>
    <property type="evidence" value="ECO:0007669"/>
    <property type="project" value="InterPro"/>
</dbReference>
<evidence type="ECO:0000256" key="10">
    <source>
        <dbReference type="SAM" id="Phobius"/>
    </source>
</evidence>
<comment type="similarity">
    <text evidence="2">Belongs to the GSP M family.</text>
</comment>
<evidence type="ECO:0000256" key="6">
    <source>
        <dbReference type="ARBA" id="ARBA00022692"/>
    </source>
</evidence>
<dbReference type="OrthoDB" id="6624834at2"/>
<evidence type="ECO:0000256" key="8">
    <source>
        <dbReference type="ARBA" id="ARBA00022989"/>
    </source>
</evidence>
<gene>
    <name evidence="11" type="ORF">SAMN05660429_01727</name>
</gene>
<dbReference type="SUPFAM" id="SSF103054">
    <property type="entry name" value="General secretion pathway protein M, EpsM"/>
    <property type="match status" value="1"/>
</dbReference>
<evidence type="ECO:0000256" key="2">
    <source>
        <dbReference type="ARBA" id="ARBA00010637"/>
    </source>
</evidence>
<feature type="transmembrane region" description="Helical" evidence="10">
    <location>
        <begin position="15"/>
        <end position="33"/>
    </location>
</feature>
<protein>
    <submittedName>
        <fullName evidence="11">General secretion pathway protein M</fullName>
    </submittedName>
</protein>
<keyword evidence="4" id="KW-1003">Cell membrane</keyword>
<keyword evidence="9 10" id="KW-0472">Membrane</keyword>
<evidence type="ECO:0000256" key="9">
    <source>
        <dbReference type="ARBA" id="ARBA00023136"/>
    </source>
</evidence>
<dbReference type="RefSeq" id="WP_093329287.1">
    <property type="nucleotide sequence ID" value="NZ_AP027363.1"/>
</dbReference>
<evidence type="ECO:0000313" key="12">
    <source>
        <dbReference type="Proteomes" id="UP000199308"/>
    </source>
</evidence>
<keyword evidence="12" id="KW-1185">Reference proteome</keyword>
<dbReference type="Proteomes" id="UP000199308">
    <property type="component" value="Unassembled WGS sequence"/>
</dbReference>
<dbReference type="InterPro" id="IPR007690">
    <property type="entry name" value="T2SS_GspM"/>
</dbReference>
<sequence>MIEYWHNLQAREKKLAIAMAIVVAIMLFQVLVWKPLAGGIESTSAKLERQKDLLAWVQTNTERYKAIASSGKGRSTGSLSGIVNSTARQYKISIDRVQPQGDNIQVWIDEVPFTNLLDWLETLNNKRGLKVLAIDITNADEAGVVTIRRLQLGRS</sequence>
<keyword evidence="7" id="KW-0653">Protein transport</keyword>
<dbReference type="Pfam" id="PF04612">
    <property type="entry name" value="T2SSM"/>
    <property type="match status" value="1"/>
</dbReference>
<evidence type="ECO:0000313" key="11">
    <source>
        <dbReference type="EMBL" id="SET39951.1"/>
    </source>
</evidence>
<dbReference type="Gene3D" id="3.30.1360.100">
    <property type="entry name" value="General secretion pathway protein M, EpsM"/>
    <property type="match status" value="1"/>
</dbReference>
<evidence type="ECO:0000256" key="7">
    <source>
        <dbReference type="ARBA" id="ARBA00022927"/>
    </source>
</evidence>
<dbReference type="STRING" id="349064.SAMN05660429_01727"/>
<proteinExistence type="inferred from homology"/>
<dbReference type="InterPro" id="IPR023229">
    <property type="entry name" value="T2SS_M_periplasmic_sf"/>
</dbReference>
<accession>A0A1I0E4Z1</accession>
<evidence type="ECO:0000256" key="5">
    <source>
        <dbReference type="ARBA" id="ARBA00022519"/>
    </source>
</evidence>
<organism evidence="11 12">
    <name type="scientific">Thalassotalea agarivorans</name>
    <name type="common">Thalassomonas agarivorans</name>
    <dbReference type="NCBI Taxonomy" id="349064"/>
    <lineage>
        <taxon>Bacteria</taxon>
        <taxon>Pseudomonadati</taxon>
        <taxon>Pseudomonadota</taxon>
        <taxon>Gammaproteobacteria</taxon>
        <taxon>Alteromonadales</taxon>
        <taxon>Colwelliaceae</taxon>
        <taxon>Thalassotalea</taxon>
    </lineage>
</organism>
<keyword evidence="8 10" id="KW-1133">Transmembrane helix</keyword>
<name>A0A1I0E4Z1_THASX</name>